<evidence type="ECO:0000256" key="1">
    <source>
        <dbReference type="ARBA" id="ARBA00004141"/>
    </source>
</evidence>
<dbReference type="InterPro" id="IPR023408">
    <property type="entry name" value="MscS_beta-dom_sf"/>
</dbReference>
<dbReference type="Gene3D" id="2.30.30.60">
    <property type="match status" value="1"/>
</dbReference>
<dbReference type="EMBL" id="CP001670">
    <property type="protein sequence ID" value="AFZ81088.1"/>
    <property type="molecule type" value="Genomic_DNA"/>
</dbReference>
<dbReference type="InterPro" id="IPR006685">
    <property type="entry name" value="MscS_channel_2nd"/>
</dbReference>
<keyword evidence="5 7" id="KW-0472">Membrane</keyword>
<feature type="transmembrane region" description="Helical" evidence="7">
    <location>
        <begin position="167"/>
        <end position="184"/>
    </location>
</feature>
<sequence>MEDADVTKTESKVSLTSGLYELDGENDGKAFTQNEYVYAEEEETETSRSCEYAFKCLKVLFPDKYPLSWFIIHLILITTYFIFNCNSPNKDTTHKVLGDEITLGAFVPMLFIFSVNLLLHIIWMLLRCVVMYIFTFSRYVLVNGLLKKICSNTALSFALLNVLDPSLSYVIFAVLQSVLWQILIRRDVNNADILYINMYADNAKNKFLSFKDSSIHWVSYGIYVYVILSLRCMVLSIVTFLFELRFLMSTNDSMTKYLQCYAKLRRFNICWLSYAMTKPDLMNEIQDLYKISSFQLIVSKLYNKVKKSVKRSQDTQLGIFKNSYVSSGHFKKTARALDMPTELTDSLIHNSSNSGLRNWMLAHCVSNKSPTVSLLHQDIILKNEEMIEKVSEQMFDQIYGTTNDYYKADRMDKETMDRNYSVLVNSSPLPEDTEIVRGNTNKNLEQTKQPKIDSKLSAQEDDPKINIDESESSDYQSKDSNSGSSVKEETNGQPVHTLSQIRESISPAAIIHANLAKKNTIAINVDYISRPDFKFEKGYDRNELFIGKERLSLFIPPDSIDETMNWIDISGHGKINCKMLKQALMNVYTHRKKFTRNIKGQQSVFKVIRRLLSTFSWILSTVVLAFMAGVTLEAIVVSGAAFLSALTVSLSYMYTNFIASIIFVAFSNPYNVGDRIRLEDGEPLTVKRIRTYTTEFSSITGKVFILQNSLLSGMKITNESRTTKATLEIRLKMSYNTTDAEMEEFVVRIKKFINARPNDFVKDSAALIAYEFNPGYCYTMGLWLSCVESWGNWRRIYQLHTELLQVIVRVCKECGITYHLPVQPLHFKDSLPIAGHNKPI</sequence>
<comment type="similarity">
    <text evidence="2">Belongs to the MscS (TC 1.A.23) family.</text>
</comment>
<feature type="compositionally biased region" description="Polar residues" evidence="6">
    <location>
        <begin position="438"/>
        <end position="447"/>
    </location>
</feature>
<evidence type="ECO:0000313" key="10">
    <source>
        <dbReference type="Proteomes" id="UP000031512"/>
    </source>
</evidence>
<reference evidence="9 10" key="1">
    <citation type="journal article" date="2012" name="BMC Genomics">
        <title>Comparative genomic analysis and phylogenetic position of Theileria equi.</title>
        <authorList>
            <person name="Kappmeyer L.S."/>
            <person name="Thiagarajan M."/>
            <person name="Herndon D.R."/>
            <person name="Ramsay J.D."/>
            <person name="Caler E."/>
            <person name="Djikeng A."/>
            <person name="Gillespie J.J."/>
            <person name="Lau A.O."/>
            <person name="Roalson E.H."/>
            <person name="Silva J.C."/>
            <person name="Silva M.G."/>
            <person name="Suarez C.E."/>
            <person name="Ueti M.W."/>
            <person name="Nene V.M."/>
            <person name="Mealey R.H."/>
            <person name="Knowles D.P."/>
            <person name="Brayton K.A."/>
        </authorList>
    </citation>
    <scope>NUCLEOTIDE SEQUENCE [LARGE SCALE GENOMIC DNA]</scope>
    <source>
        <strain evidence="9 10">WA</strain>
    </source>
</reference>
<dbReference type="AlphaFoldDB" id="L0B0P8"/>
<evidence type="ECO:0000256" key="3">
    <source>
        <dbReference type="ARBA" id="ARBA00022692"/>
    </source>
</evidence>
<dbReference type="SUPFAM" id="SSF50182">
    <property type="entry name" value="Sm-like ribonucleoproteins"/>
    <property type="match status" value="1"/>
</dbReference>
<dbReference type="InterPro" id="IPR016688">
    <property type="entry name" value="MscS-like_plants/fungi"/>
</dbReference>
<evidence type="ECO:0000256" key="5">
    <source>
        <dbReference type="ARBA" id="ARBA00023136"/>
    </source>
</evidence>
<dbReference type="GO" id="GO:0008381">
    <property type="term" value="F:mechanosensitive monoatomic ion channel activity"/>
    <property type="evidence" value="ECO:0007669"/>
    <property type="project" value="TreeGrafter"/>
</dbReference>
<feature type="transmembrane region" description="Helical" evidence="7">
    <location>
        <begin position="642"/>
        <end position="666"/>
    </location>
</feature>
<feature type="domain" description="Mechanosensitive ion channel MscS" evidence="8">
    <location>
        <begin position="655"/>
        <end position="721"/>
    </location>
</feature>
<dbReference type="GeneID" id="15805528"/>
<keyword evidence="3 7" id="KW-0812">Transmembrane</keyword>
<name>L0B0P8_THEEQ</name>
<dbReference type="GO" id="GO:0006820">
    <property type="term" value="P:monoatomic anion transport"/>
    <property type="evidence" value="ECO:0007669"/>
    <property type="project" value="TreeGrafter"/>
</dbReference>
<dbReference type="Pfam" id="PF00924">
    <property type="entry name" value="MS_channel_2nd"/>
    <property type="match status" value="1"/>
</dbReference>
<evidence type="ECO:0000313" key="9">
    <source>
        <dbReference type="EMBL" id="AFZ81088.1"/>
    </source>
</evidence>
<dbReference type="RefSeq" id="XP_004830754.1">
    <property type="nucleotide sequence ID" value="XM_004830697.1"/>
</dbReference>
<evidence type="ECO:0000256" key="6">
    <source>
        <dbReference type="SAM" id="MobiDB-lite"/>
    </source>
</evidence>
<feature type="compositionally biased region" description="Polar residues" evidence="6">
    <location>
        <begin position="473"/>
        <end position="495"/>
    </location>
</feature>
<organism evidence="9 10">
    <name type="scientific">Theileria equi strain WA</name>
    <dbReference type="NCBI Taxonomy" id="1537102"/>
    <lineage>
        <taxon>Eukaryota</taxon>
        <taxon>Sar</taxon>
        <taxon>Alveolata</taxon>
        <taxon>Apicomplexa</taxon>
        <taxon>Aconoidasida</taxon>
        <taxon>Piroplasmida</taxon>
        <taxon>Theileriidae</taxon>
        <taxon>Theileria</taxon>
    </lineage>
</organism>
<protein>
    <recommendedName>
        <fullName evidence="8">Mechanosensitive ion channel MscS domain-containing protein</fullName>
    </recommendedName>
</protein>
<keyword evidence="10" id="KW-1185">Reference proteome</keyword>
<accession>L0B0P8</accession>
<feature type="region of interest" description="Disordered" evidence="6">
    <location>
        <begin position="424"/>
        <end position="495"/>
    </location>
</feature>
<dbReference type="PANTHER" id="PTHR31618:SF1">
    <property type="entry name" value="EF-HAND DOMAIN-CONTAINING PROTEIN"/>
    <property type="match status" value="1"/>
</dbReference>
<dbReference type="PANTHER" id="PTHR31618">
    <property type="entry name" value="MECHANOSENSITIVE ION CHANNEL PROTEIN 5"/>
    <property type="match status" value="1"/>
</dbReference>
<evidence type="ECO:0000259" key="8">
    <source>
        <dbReference type="Pfam" id="PF00924"/>
    </source>
</evidence>
<feature type="transmembrane region" description="Helical" evidence="7">
    <location>
        <begin position="615"/>
        <end position="636"/>
    </location>
</feature>
<feature type="transmembrane region" description="Helical" evidence="7">
    <location>
        <begin position="67"/>
        <end position="83"/>
    </location>
</feature>
<dbReference type="OrthoDB" id="544685at2759"/>
<feature type="transmembrane region" description="Helical" evidence="7">
    <location>
        <begin position="222"/>
        <end position="244"/>
    </location>
</feature>
<keyword evidence="4 7" id="KW-1133">Transmembrane helix</keyword>
<gene>
    <name evidence="9" type="ORF">BEWA_004960</name>
</gene>
<dbReference type="GO" id="GO:0005886">
    <property type="term" value="C:plasma membrane"/>
    <property type="evidence" value="ECO:0007669"/>
    <property type="project" value="TreeGrafter"/>
</dbReference>
<dbReference type="eggNOG" id="KOG4629">
    <property type="taxonomic scope" value="Eukaryota"/>
</dbReference>
<feature type="transmembrane region" description="Helical" evidence="7">
    <location>
        <begin position="103"/>
        <end position="123"/>
    </location>
</feature>
<evidence type="ECO:0000256" key="7">
    <source>
        <dbReference type="SAM" id="Phobius"/>
    </source>
</evidence>
<proteinExistence type="inferred from homology"/>
<dbReference type="VEuPathDB" id="PiroplasmaDB:BEWA_004960"/>
<comment type="subcellular location">
    <subcellularLocation>
        <location evidence="1">Membrane</location>
        <topology evidence="1">Multi-pass membrane protein</topology>
    </subcellularLocation>
</comment>
<dbReference type="InterPro" id="IPR010920">
    <property type="entry name" value="LSM_dom_sf"/>
</dbReference>
<evidence type="ECO:0000256" key="4">
    <source>
        <dbReference type="ARBA" id="ARBA00022989"/>
    </source>
</evidence>
<dbReference type="KEGG" id="beq:BEWA_004960"/>
<dbReference type="Proteomes" id="UP000031512">
    <property type="component" value="Chromosome 3"/>
</dbReference>
<evidence type="ECO:0000256" key="2">
    <source>
        <dbReference type="ARBA" id="ARBA00008017"/>
    </source>
</evidence>